<organism evidence="2 3">
    <name type="scientific">Punica granatum</name>
    <name type="common">Pomegranate</name>
    <dbReference type="NCBI Taxonomy" id="22663"/>
    <lineage>
        <taxon>Eukaryota</taxon>
        <taxon>Viridiplantae</taxon>
        <taxon>Streptophyta</taxon>
        <taxon>Embryophyta</taxon>
        <taxon>Tracheophyta</taxon>
        <taxon>Spermatophyta</taxon>
        <taxon>Magnoliopsida</taxon>
        <taxon>eudicotyledons</taxon>
        <taxon>Gunneridae</taxon>
        <taxon>Pentapetalae</taxon>
        <taxon>rosids</taxon>
        <taxon>malvids</taxon>
        <taxon>Myrtales</taxon>
        <taxon>Lythraceae</taxon>
        <taxon>Punica</taxon>
    </lineage>
</organism>
<comment type="caution">
    <text evidence="2">The sequence shown here is derived from an EMBL/GenBank/DDBJ whole genome shotgun (WGS) entry which is preliminary data.</text>
</comment>
<evidence type="ECO:0000313" key="3">
    <source>
        <dbReference type="Proteomes" id="UP000233551"/>
    </source>
</evidence>
<proteinExistence type="predicted"/>
<protein>
    <submittedName>
        <fullName evidence="2">Uncharacterized protein</fullName>
    </submittedName>
</protein>
<name>A0A2I0JPI7_PUNGR</name>
<accession>A0A2I0JPI7</accession>
<reference evidence="2 3" key="1">
    <citation type="submission" date="2017-11" db="EMBL/GenBank/DDBJ databases">
        <title>De-novo sequencing of pomegranate (Punica granatum L.) genome.</title>
        <authorList>
            <person name="Akparov Z."/>
            <person name="Amiraslanov A."/>
            <person name="Hajiyeva S."/>
            <person name="Abbasov M."/>
            <person name="Kaur K."/>
            <person name="Hamwieh A."/>
            <person name="Solovyev V."/>
            <person name="Salamov A."/>
            <person name="Braich B."/>
            <person name="Kosarev P."/>
            <person name="Mahmoud A."/>
            <person name="Hajiyev E."/>
            <person name="Babayeva S."/>
            <person name="Izzatullayeva V."/>
            <person name="Mammadov A."/>
            <person name="Mammadov A."/>
            <person name="Sharifova S."/>
            <person name="Ojaghi J."/>
            <person name="Eynullazada K."/>
            <person name="Bayramov B."/>
            <person name="Abdulazimova A."/>
            <person name="Shahmuradov I."/>
        </authorList>
    </citation>
    <scope>NUCLEOTIDE SEQUENCE [LARGE SCALE GENOMIC DNA]</scope>
    <source>
        <strain evidence="3">cv. AG2017</strain>
        <tissue evidence="2">Leaf</tissue>
    </source>
</reference>
<dbReference type="Proteomes" id="UP000233551">
    <property type="component" value="Unassembled WGS sequence"/>
</dbReference>
<evidence type="ECO:0000256" key="1">
    <source>
        <dbReference type="SAM" id="MobiDB-lite"/>
    </source>
</evidence>
<gene>
    <name evidence="2" type="ORF">CRG98_022241</name>
</gene>
<dbReference type="EMBL" id="PGOL01001510">
    <property type="protein sequence ID" value="PKI57396.1"/>
    <property type="molecule type" value="Genomic_DNA"/>
</dbReference>
<evidence type="ECO:0000313" key="2">
    <source>
        <dbReference type="EMBL" id="PKI57396.1"/>
    </source>
</evidence>
<dbReference type="AlphaFoldDB" id="A0A2I0JPI7"/>
<feature type="region of interest" description="Disordered" evidence="1">
    <location>
        <begin position="13"/>
        <end position="55"/>
    </location>
</feature>
<sequence length="60" mass="6223">MTPKIGFVQLGGALPLPQGEQDGSDVFMNGGELADYEEESGEEAAGSGTGGGTDFHRFLF</sequence>
<keyword evidence="3" id="KW-1185">Reference proteome</keyword>